<dbReference type="EMBL" id="JAWDJR010000015">
    <property type="protein sequence ID" value="KAK9962103.1"/>
    <property type="molecule type" value="Genomic_DNA"/>
</dbReference>
<protein>
    <submittedName>
        <fullName evidence="2">Uncharacterized protein</fullName>
    </submittedName>
</protein>
<accession>A0AAW1ZMM2</accession>
<feature type="compositionally biased region" description="Low complexity" evidence="1">
    <location>
        <begin position="49"/>
        <end position="63"/>
    </location>
</feature>
<proteinExistence type="predicted"/>
<evidence type="ECO:0000313" key="3">
    <source>
        <dbReference type="Proteomes" id="UP001479290"/>
    </source>
</evidence>
<feature type="region of interest" description="Disordered" evidence="1">
    <location>
        <begin position="30"/>
        <end position="63"/>
    </location>
</feature>
<name>A0AAW1ZMM2_CULAL</name>
<evidence type="ECO:0000313" key="2">
    <source>
        <dbReference type="EMBL" id="KAK9962103.1"/>
    </source>
</evidence>
<sequence length="63" mass="6600">MGKTSCGFAQPGQLTKRAIVPAQPPLCLSALRPSRTGPVRGRCNLPRTPHASAAPAAPLLKFH</sequence>
<keyword evidence="3" id="KW-1185">Reference proteome</keyword>
<reference evidence="2 3" key="1">
    <citation type="submission" date="2024-05" db="EMBL/GenBank/DDBJ databases">
        <title>A high-quality chromosomal-level genome assembly of Topmouth culter (Culter alburnus).</title>
        <authorList>
            <person name="Zhao H."/>
        </authorList>
    </citation>
    <scope>NUCLEOTIDE SEQUENCE [LARGE SCALE GENOMIC DNA]</scope>
    <source>
        <strain evidence="2">CATC2023</strain>
        <tissue evidence="2">Muscle</tissue>
    </source>
</reference>
<gene>
    <name evidence="2" type="ORF">ABG768_007483</name>
</gene>
<dbReference type="Proteomes" id="UP001479290">
    <property type="component" value="Unassembled WGS sequence"/>
</dbReference>
<feature type="non-terminal residue" evidence="2">
    <location>
        <position position="63"/>
    </location>
</feature>
<dbReference type="AlphaFoldDB" id="A0AAW1ZMM2"/>
<evidence type="ECO:0000256" key="1">
    <source>
        <dbReference type="SAM" id="MobiDB-lite"/>
    </source>
</evidence>
<organism evidence="2 3">
    <name type="scientific">Culter alburnus</name>
    <name type="common">Topmouth culter</name>
    <dbReference type="NCBI Taxonomy" id="194366"/>
    <lineage>
        <taxon>Eukaryota</taxon>
        <taxon>Metazoa</taxon>
        <taxon>Chordata</taxon>
        <taxon>Craniata</taxon>
        <taxon>Vertebrata</taxon>
        <taxon>Euteleostomi</taxon>
        <taxon>Actinopterygii</taxon>
        <taxon>Neopterygii</taxon>
        <taxon>Teleostei</taxon>
        <taxon>Ostariophysi</taxon>
        <taxon>Cypriniformes</taxon>
        <taxon>Xenocyprididae</taxon>
        <taxon>Xenocypridinae</taxon>
        <taxon>Culter</taxon>
    </lineage>
</organism>
<comment type="caution">
    <text evidence="2">The sequence shown here is derived from an EMBL/GenBank/DDBJ whole genome shotgun (WGS) entry which is preliminary data.</text>
</comment>